<keyword evidence="6" id="KW-1185">Reference proteome</keyword>
<dbReference type="PRINTS" id="PR00034">
    <property type="entry name" value="HTHCRP"/>
</dbReference>
<protein>
    <submittedName>
        <fullName evidence="5">Crp/Fnr family transcriptional regulator</fullName>
    </submittedName>
</protein>
<evidence type="ECO:0000256" key="3">
    <source>
        <dbReference type="ARBA" id="ARBA00023163"/>
    </source>
</evidence>
<dbReference type="Gene3D" id="2.60.120.10">
    <property type="entry name" value="Jelly Rolls"/>
    <property type="match status" value="1"/>
</dbReference>
<dbReference type="InterPro" id="IPR036390">
    <property type="entry name" value="WH_DNA-bd_sf"/>
</dbReference>
<evidence type="ECO:0000313" key="6">
    <source>
        <dbReference type="Proteomes" id="UP001298681"/>
    </source>
</evidence>
<dbReference type="InterPro" id="IPR036388">
    <property type="entry name" value="WH-like_DNA-bd_sf"/>
</dbReference>
<comment type="caution">
    <text evidence="5">The sequence shown here is derived from an EMBL/GenBank/DDBJ whole genome shotgun (WGS) entry which is preliminary data.</text>
</comment>
<dbReference type="SUPFAM" id="SSF46785">
    <property type="entry name" value="Winged helix' DNA-binding domain"/>
    <property type="match status" value="1"/>
</dbReference>
<keyword evidence="1" id="KW-0805">Transcription regulation</keyword>
<dbReference type="Pfam" id="PF13545">
    <property type="entry name" value="HTH_Crp_2"/>
    <property type="match status" value="1"/>
</dbReference>
<dbReference type="SMART" id="SM00419">
    <property type="entry name" value="HTH_CRP"/>
    <property type="match status" value="1"/>
</dbReference>
<evidence type="ECO:0000256" key="2">
    <source>
        <dbReference type="ARBA" id="ARBA00023125"/>
    </source>
</evidence>
<sequence>MEPLDLRFLEETFPFWKGLTLREQQKLLSQTRCYVYPKGSRIHSGLERCTGVLAVKRGQLRAYLMSDEGKEITLYRLLDGDVCFLSASCILKNISFDIYVDTEEETELYLIQASAYDALGKSNLAVQTFLQETISARFSDVMWVVEQIVFMKFDRRLAIFLLEQAALEGNDAVTLTHEQIAHHMGSAREVVSRMLKYFQNEGLVEVSRKGIRLLDRKALNALARE</sequence>
<gene>
    <name evidence="5" type="ORF">L0P57_04445</name>
</gene>
<evidence type="ECO:0000313" key="5">
    <source>
        <dbReference type="EMBL" id="MCG4610183.1"/>
    </source>
</evidence>
<organism evidence="5 6">
    <name type="scientific">Anaeromassilibacillus senegalensis</name>
    <dbReference type="NCBI Taxonomy" id="1673717"/>
    <lineage>
        <taxon>Bacteria</taxon>
        <taxon>Bacillati</taxon>
        <taxon>Bacillota</taxon>
        <taxon>Clostridia</taxon>
        <taxon>Eubacteriales</taxon>
        <taxon>Acutalibacteraceae</taxon>
        <taxon>Anaeromassilibacillus</taxon>
    </lineage>
</organism>
<dbReference type="EMBL" id="JAKNHQ010000004">
    <property type="protein sequence ID" value="MCG4610183.1"/>
    <property type="molecule type" value="Genomic_DNA"/>
</dbReference>
<proteinExistence type="predicted"/>
<evidence type="ECO:0000259" key="4">
    <source>
        <dbReference type="PROSITE" id="PS51063"/>
    </source>
</evidence>
<feature type="domain" description="HTH crp-type" evidence="4">
    <location>
        <begin position="151"/>
        <end position="217"/>
    </location>
</feature>
<dbReference type="Gene3D" id="1.10.10.10">
    <property type="entry name" value="Winged helix-like DNA-binding domain superfamily/Winged helix DNA-binding domain"/>
    <property type="match status" value="1"/>
</dbReference>
<dbReference type="InterPro" id="IPR014710">
    <property type="entry name" value="RmlC-like_jellyroll"/>
</dbReference>
<dbReference type="RefSeq" id="WP_191395489.1">
    <property type="nucleotide sequence ID" value="NZ_JAKNHQ010000004.1"/>
</dbReference>
<dbReference type="SUPFAM" id="SSF51206">
    <property type="entry name" value="cAMP-binding domain-like"/>
    <property type="match status" value="1"/>
</dbReference>
<dbReference type="InterPro" id="IPR012318">
    <property type="entry name" value="HTH_CRP"/>
</dbReference>
<name>A0ABS9MH83_9FIRM</name>
<keyword evidence="2" id="KW-0238">DNA-binding</keyword>
<dbReference type="InterPro" id="IPR018490">
    <property type="entry name" value="cNMP-bd_dom_sf"/>
</dbReference>
<evidence type="ECO:0000256" key="1">
    <source>
        <dbReference type="ARBA" id="ARBA00023015"/>
    </source>
</evidence>
<accession>A0ABS9MH83</accession>
<dbReference type="PROSITE" id="PS51063">
    <property type="entry name" value="HTH_CRP_2"/>
    <property type="match status" value="1"/>
</dbReference>
<dbReference type="Proteomes" id="UP001298681">
    <property type="component" value="Unassembled WGS sequence"/>
</dbReference>
<keyword evidence="3" id="KW-0804">Transcription</keyword>
<reference evidence="5 6" key="1">
    <citation type="submission" date="2022-01" db="EMBL/GenBank/DDBJ databases">
        <title>Collection of gut derived symbiotic bacterial strains cultured from healthy donors.</title>
        <authorList>
            <person name="Lin H."/>
            <person name="Kohout C."/>
            <person name="Waligurski E."/>
            <person name="Pamer E.G."/>
        </authorList>
    </citation>
    <scope>NUCLEOTIDE SEQUENCE [LARGE SCALE GENOMIC DNA]</scope>
    <source>
        <strain evidence="5 6">DFI.7.58</strain>
    </source>
</reference>